<feature type="transmembrane region" description="Helical" evidence="6">
    <location>
        <begin position="271"/>
        <end position="290"/>
    </location>
</feature>
<dbReference type="Gene3D" id="1.20.1250.20">
    <property type="entry name" value="MFS general substrate transporter like domains"/>
    <property type="match status" value="1"/>
</dbReference>
<keyword evidence="2" id="KW-0813">Transport</keyword>
<dbReference type="InterPro" id="IPR020846">
    <property type="entry name" value="MFS_dom"/>
</dbReference>
<dbReference type="PROSITE" id="PS50850">
    <property type="entry name" value="MFS"/>
    <property type="match status" value="1"/>
</dbReference>
<dbReference type="EMBL" id="SUMG01000022">
    <property type="protein sequence ID" value="NBG89335.1"/>
    <property type="molecule type" value="Genomic_DNA"/>
</dbReference>
<protein>
    <submittedName>
        <fullName evidence="8">MFS transporter</fullName>
    </submittedName>
</protein>
<dbReference type="PANTHER" id="PTHR23520">
    <property type="entry name" value="TRANSPORTER, PUTATIVE (AFU_ORTHOLOGUE AFUA_3G04000)-RELATED"/>
    <property type="match status" value="1"/>
</dbReference>
<evidence type="ECO:0000259" key="7">
    <source>
        <dbReference type="PROSITE" id="PS50850"/>
    </source>
</evidence>
<evidence type="ECO:0000256" key="3">
    <source>
        <dbReference type="ARBA" id="ARBA00022692"/>
    </source>
</evidence>
<feature type="transmembrane region" description="Helical" evidence="6">
    <location>
        <begin position="164"/>
        <end position="181"/>
    </location>
</feature>
<evidence type="ECO:0000256" key="2">
    <source>
        <dbReference type="ARBA" id="ARBA00022448"/>
    </source>
</evidence>
<keyword evidence="3 6" id="KW-0812">Transmembrane</keyword>
<evidence type="ECO:0000256" key="1">
    <source>
        <dbReference type="ARBA" id="ARBA00004651"/>
    </source>
</evidence>
<comment type="subcellular location">
    <subcellularLocation>
        <location evidence="1">Cell membrane</location>
        <topology evidence="1">Multi-pass membrane protein</topology>
    </subcellularLocation>
</comment>
<feature type="transmembrane region" description="Helical" evidence="6">
    <location>
        <begin position="365"/>
        <end position="386"/>
    </location>
</feature>
<organism evidence="8 9">
    <name type="scientific">Isachenkonia alkalipeptolytica</name>
    <dbReference type="NCBI Taxonomy" id="2565777"/>
    <lineage>
        <taxon>Bacteria</taxon>
        <taxon>Bacillati</taxon>
        <taxon>Bacillota</taxon>
        <taxon>Clostridia</taxon>
        <taxon>Eubacteriales</taxon>
        <taxon>Clostridiaceae</taxon>
        <taxon>Isachenkonia</taxon>
    </lineage>
</organism>
<proteinExistence type="predicted"/>
<dbReference type="InterPro" id="IPR011701">
    <property type="entry name" value="MFS"/>
</dbReference>
<accession>A0AA43XMB3</accession>
<dbReference type="AlphaFoldDB" id="A0AA43XMB3"/>
<evidence type="ECO:0000313" key="9">
    <source>
        <dbReference type="Proteomes" id="UP000449710"/>
    </source>
</evidence>
<keyword evidence="9" id="KW-1185">Reference proteome</keyword>
<feature type="transmembrane region" description="Helical" evidence="6">
    <location>
        <begin position="239"/>
        <end position="259"/>
    </location>
</feature>
<evidence type="ECO:0000256" key="6">
    <source>
        <dbReference type="SAM" id="Phobius"/>
    </source>
</evidence>
<name>A0AA43XMB3_9CLOT</name>
<dbReference type="GO" id="GO:0005886">
    <property type="term" value="C:plasma membrane"/>
    <property type="evidence" value="ECO:0007669"/>
    <property type="project" value="UniProtKB-SubCell"/>
</dbReference>
<keyword evidence="5 6" id="KW-0472">Membrane</keyword>
<dbReference type="Pfam" id="PF07690">
    <property type="entry name" value="MFS_1"/>
    <property type="match status" value="2"/>
</dbReference>
<dbReference type="GO" id="GO:0022857">
    <property type="term" value="F:transmembrane transporter activity"/>
    <property type="evidence" value="ECO:0007669"/>
    <property type="project" value="InterPro"/>
</dbReference>
<gene>
    <name evidence="8" type="ORF">ISALK_12620</name>
</gene>
<reference evidence="8 9" key="1">
    <citation type="submission" date="2019-04" db="EMBL/GenBank/DDBJ databases">
        <title>Isachenkonia alkalipeptolytica gen. nov. sp. nov. a new anaerobic, alkiliphilic organothrophic bacterium capable to reduce synthesized ferrihydrite isolated from a soda lake.</title>
        <authorList>
            <person name="Toshchakov S.V."/>
            <person name="Zavarzina D.G."/>
            <person name="Zhilina T.N."/>
            <person name="Kostrikina N.A."/>
            <person name="Kublanov I.V."/>
        </authorList>
    </citation>
    <scope>NUCLEOTIDE SEQUENCE [LARGE SCALE GENOMIC DNA]</scope>
    <source>
        <strain evidence="8 9">Z-1701</strain>
    </source>
</reference>
<evidence type="ECO:0000256" key="4">
    <source>
        <dbReference type="ARBA" id="ARBA00022989"/>
    </source>
</evidence>
<feature type="domain" description="Major facilitator superfamily (MFS) profile" evidence="7">
    <location>
        <begin position="30"/>
        <end position="414"/>
    </location>
</feature>
<dbReference type="InterPro" id="IPR036259">
    <property type="entry name" value="MFS_trans_sf"/>
</dbReference>
<evidence type="ECO:0000256" key="5">
    <source>
        <dbReference type="ARBA" id="ARBA00023136"/>
    </source>
</evidence>
<evidence type="ECO:0000313" key="8">
    <source>
        <dbReference type="EMBL" id="NBG89335.1"/>
    </source>
</evidence>
<dbReference type="PANTHER" id="PTHR23520:SF5">
    <property type="entry name" value="TRANSPORTER, PUTATIVE (AFU_ORTHOLOGUE AFUA_3G04000)-RELATED"/>
    <property type="match status" value="1"/>
</dbReference>
<feature type="transmembrane region" description="Helical" evidence="6">
    <location>
        <begin position="34"/>
        <end position="57"/>
    </location>
</feature>
<sequence length="427" mass="46815">MPRCFLFRSLDISTPDIYNGTMSYLKLNPIIKKFIIVVFLYGLTSSSFNGFFGIYVVELGHPESLVGTVLALRRFAVALFTFFIAFIAGKIGHKRTLMLGLATVGLSSIAIVLVEDITLIMAMAMVFGFGHAAMLTVESHFLYHQAGEEERVHAFSLTFATRNAAFMTGSLVTGLLADYFATYMGAGVMSLRYSLLIISLMSLIALFPLALLKPKTQKKAKPLSAKEFRGFFTKMNVSYLFYTGLIGLGAGLVVPFFGVYLKYMLDTTDSIVGLILSFAQLGTVVGGLSVPMIGKRIGSYKTIVLTQILSIPLLIAIGFPQGLLVVAVAFFLRSSLMNMGQPLIRNISMDIVSEKHRPLMASMRAMINSLTRAAGIFFGGALMEGYTYNTPYIFTILLYLLGTVVFYRLFRSRFLGAKEAAAGEFSS</sequence>
<comment type="caution">
    <text evidence="8">The sequence shown here is derived from an EMBL/GenBank/DDBJ whole genome shotgun (WGS) entry which is preliminary data.</text>
</comment>
<feature type="transmembrane region" description="Helical" evidence="6">
    <location>
        <begin position="69"/>
        <end position="89"/>
    </location>
</feature>
<feature type="transmembrane region" description="Helical" evidence="6">
    <location>
        <begin position="302"/>
        <end position="319"/>
    </location>
</feature>
<feature type="transmembrane region" description="Helical" evidence="6">
    <location>
        <begin position="193"/>
        <end position="212"/>
    </location>
</feature>
<keyword evidence="4 6" id="KW-1133">Transmembrane helix</keyword>
<dbReference type="SUPFAM" id="SSF103473">
    <property type="entry name" value="MFS general substrate transporter"/>
    <property type="match status" value="1"/>
</dbReference>
<feature type="transmembrane region" description="Helical" evidence="6">
    <location>
        <begin position="392"/>
        <end position="410"/>
    </location>
</feature>
<dbReference type="Proteomes" id="UP000449710">
    <property type="component" value="Unassembled WGS sequence"/>
</dbReference>